<proteinExistence type="predicted"/>
<name>A0A6G1JNC2_9PLEO</name>
<dbReference type="InterPro" id="IPR051299">
    <property type="entry name" value="AB_hydrolase_lip/est"/>
</dbReference>
<dbReference type="AlphaFoldDB" id="A0A6G1JNC2"/>
<dbReference type="GO" id="GO:0006629">
    <property type="term" value="P:lipid metabolic process"/>
    <property type="evidence" value="ECO:0007669"/>
    <property type="project" value="InterPro"/>
</dbReference>
<dbReference type="GO" id="GO:0016787">
    <property type="term" value="F:hydrolase activity"/>
    <property type="evidence" value="ECO:0007669"/>
    <property type="project" value="UniProtKB-KW"/>
</dbReference>
<dbReference type="PANTHER" id="PTHR46640:SF1">
    <property type="entry name" value="FUNGAL LIPASE-LIKE DOMAIN-CONTAINING PROTEIN-RELATED"/>
    <property type="match status" value="1"/>
</dbReference>
<gene>
    <name evidence="4" type="ORF">K458DRAFT_7807</name>
</gene>
<feature type="domain" description="Fungal lipase-type" evidence="3">
    <location>
        <begin position="61"/>
        <end position="191"/>
    </location>
</feature>
<dbReference type="EMBL" id="MU005569">
    <property type="protein sequence ID" value="KAF2691928.1"/>
    <property type="molecule type" value="Genomic_DNA"/>
</dbReference>
<keyword evidence="5" id="KW-1185">Reference proteome</keyword>
<dbReference type="Gene3D" id="3.40.50.1820">
    <property type="entry name" value="alpha/beta hydrolase"/>
    <property type="match status" value="1"/>
</dbReference>
<organism evidence="4 5">
    <name type="scientific">Lentithecium fluviatile CBS 122367</name>
    <dbReference type="NCBI Taxonomy" id="1168545"/>
    <lineage>
        <taxon>Eukaryota</taxon>
        <taxon>Fungi</taxon>
        <taxon>Dikarya</taxon>
        <taxon>Ascomycota</taxon>
        <taxon>Pezizomycotina</taxon>
        <taxon>Dothideomycetes</taxon>
        <taxon>Pleosporomycetidae</taxon>
        <taxon>Pleosporales</taxon>
        <taxon>Massarineae</taxon>
        <taxon>Lentitheciaceae</taxon>
        <taxon>Lentithecium</taxon>
    </lineage>
</organism>
<accession>A0A6G1JNC2</accession>
<sequence>MEQYASAAYCKNNYNSPGDNIKCPSGTCPLVQAANASSVIEYASTDVTGYVGTDPTNKLVVVAFRGSVSLDNWLTNLNYKAVNIDLCSGCTAHAGFWQSWLDSRKDILAALKQLAKSHPDYKIVATGHSLGGAIASLAAAQLRNDGYTVALYTFGAPRIAGTKLSDYITNQPGGNFRVTHWNDPVPRVPPIAMGFAHISPEYYINKRNNQQVGTGDIKTFDGAFNLRGNAAWLMTDIFAHGWYFNSIASC</sequence>
<dbReference type="SUPFAM" id="SSF53474">
    <property type="entry name" value="alpha/beta-Hydrolases"/>
    <property type="match status" value="1"/>
</dbReference>
<dbReference type="PANTHER" id="PTHR46640">
    <property type="entry name" value="TRIACYLGLYCEROL LIPASE, PUTATIVE (AFU_ORTHOLOGUE AFUA_6G06510)-RELATED"/>
    <property type="match status" value="1"/>
</dbReference>
<evidence type="ECO:0000256" key="2">
    <source>
        <dbReference type="ARBA" id="ARBA00022801"/>
    </source>
</evidence>
<evidence type="ECO:0000259" key="3">
    <source>
        <dbReference type="Pfam" id="PF01764"/>
    </source>
</evidence>
<dbReference type="InterPro" id="IPR029058">
    <property type="entry name" value="AB_hydrolase_fold"/>
</dbReference>
<protein>
    <submittedName>
        <fullName evidence="4">Alpha/beta-hydrolase</fullName>
    </submittedName>
</protein>
<evidence type="ECO:0000256" key="1">
    <source>
        <dbReference type="ARBA" id="ARBA00022729"/>
    </source>
</evidence>
<dbReference type="Proteomes" id="UP000799291">
    <property type="component" value="Unassembled WGS sequence"/>
</dbReference>
<dbReference type="CDD" id="cd00519">
    <property type="entry name" value="Lipase_3"/>
    <property type="match status" value="1"/>
</dbReference>
<keyword evidence="1" id="KW-0732">Signal</keyword>
<evidence type="ECO:0000313" key="4">
    <source>
        <dbReference type="EMBL" id="KAF2691928.1"/>
    </source>
</evidence>
<dbReference type="Pfam" id="PF01764">
    <property type="entry name" value="Lipase_3"/>
    <property type="match status" value="1"/>
</dbReference>
<dbReference type="OrthoDB" id="426718at2759"/>
<evidence type="ECO:0000313" key="5">
    <source>
        <dbReference type="Proteomes" id="UP000799291"/>
    </source>
</evidence>
<reference evidence="4" key="1">
    <citation type="journal article" date="2020" name="Stud. Mycol.">
        <title>101 Dothideomycetes genomes: a test case for predicting lifestyles and emergence of pathogens.</title>
        <authorList>
            <person name="Haridas S."/>
            <person name="Albert R."/>
            <person name="Binder M."/>
            <person name="Bloem J."/>
            <person name="Labutti K."/>
            <person name="Salamov A."/>
            <person name="Andreopoulos B."/>
            <person name="Baker S."/>
            <person name="Barry K."/>
            <person name="Bills G."/>
            <person name="Bluhm B."/>
            <person name="Cannon C."/>
            <person name="Castanera R."/>
            <person name="Culley D."/>
            <person name="Daum C."/>
            <person name="Ezra D."/>
            <person name="Gonzalez J."/>
            <person name="Henrissat B."/>
            <person name="Kuo A."/>
            <person name="Liang C."/>
            <person name="Lipzen A."/>
            <person name="Lutzoni F."/>
            <person name="Magnuson J."/>
            <person name="Mondo S."/>
            <person name="Nolan M."/>
            <person name="Ohm R."/>
            <person name="Pangilinan J."/>
            <person name="Park H.-J."/>
            <person name="Ramirez L."/>
            <person name="Alfaro M."/>
            <person name="Sun H."/>
            <person name="Tritt A."/>
            <person name="Yoshinaga Y."/>
            <person name="Zwiers L.-H."/>
            <person name="Turgeon B."/>
            <person name="Goodwin S."/>
            <person name="Spatafora J."/>
            <person name="Crous P."/>
            <person name="Grigoriev I."/>
        </authorList>
    </citation>
    <scope>NUCLEOTIDE SEQUENCE</scope>
    <source>
        <strain evidence="4">CBS 122367</strain>
    </source>
</reference>
<keyword evidence="2 4" id="KW-0378">Hydrolase</keyword>
<dbReference type="InterPro" id="IPR002921">
    <property type="entry name" value="Fungal_lipase-type"/>
</dbReference>